<keyword evidence="11" id="KW-1185">Reference proteome</keyword>
<gene>
    <name evidence="10" type="ORF">LTR78_008332</name>
</gene>
<dbReference type="GO" id="GO:0005524">
    <property type="term" value="F:ATP binding"/>
    <property type="evidence" value="ECO:0007669"/>
    <property type="project" value="UniProtKB-KW"/>
</dbReference>
<evidence type="ECO:0000256" key="8">
    <source>
        <dbReference type="ARBA" id="ARBA00048679"/>
    </source>
</evidence>
<comment type="caution">
    <text evidence="10">The sequence shown here is derived from an EMBL/GenBank/DDBJ whole genome shotgun (WGS) entry which is preliminary data.</text>
</comment>
<dbReference type="InterPro" id="IPR051334">
    <property type="entry name" value="SRPK"/>
</dbReference>
<comment type="catalytic activity">
    <reaction evidence="7">
        <text>L-threonyl-[protein] + ATP = O-phospho-L-threonyl-[protein] + ADP + H(+)</text>
        <dbReference type="Rhea" id="RHEA:46608"/>
        <dbReference type="Rhea" id="RHEA-COMP:11060"/>
        <dbReference type="Rhea" id="RHEA-COMP:11605"/>
        <dbReference type="ChEBI" id="CHEBI:15378"/>
        <dbReference type="ChEBI" id="CHEBI:30013"/>
        <dbReference type="ChEBI" id="CHEBI:30616"/>
        <dbReference type="ChEBI" id="CHEBI:61977"/>
        <dbReference type="ChEBI" id="CHEBI:456216"/>
        <dbReference type="EC" id="2.7.11.1"/>
    </reaction>
</comment>
<accession>A0AAE0TR64</accession>
<dbReference type="InterPro" id="IPR008271">
    <property type="entry name" value="Ser/Thr_kinase_AS"/>
</dbReference>
<evidence type="ECO:0000256" key="3">
    <source>
        <dbReference type="ARBA" id="ARBA00022679"/>
    </source>
</evidence>
<evidence type="ECO:0000256" key="6">
    <source>
        <dbReference type="ARBA" id="ARBA00022840"/>
    </source>
</evidence>
<keyword evidence="2" id="KW-0723">Serine/threonine-protein kinase</keyword>
<name>A0AAE0TR64_9PEZI</name>
<evidence type="ECO:0000313" key="11">
    <source>
        <dbReference type="Proteomes" id="UP001274830"/>
    </source>
</evidence>
<evidence type="ECO:0000313" key="10">
    <source>
        <dbReference type="EMBL" id="KAK3671787.1"/>
    </source>
</evidence>
<organism evidence="10 11">
    <name type="scientific">Recurvomyces mirabilis</name>
    <dbReference type="NCBI Taxonomy" id="574656"/>
    <lineage>
        <taxon>Eukaryota</taxon>
        <taxon>Fungi</taxon>
        <taxon>Dikarya</taxon>
        <taxon>Ascomycota</taxon>
        <taxon>Pezizomycotina</taxon>
        <taxon>Dothideomycetes</taxon>
        <taxon>Dothideomycetidae</taxon>
        <taxon>Mycosphaerellales</taxon>
        <taxon>Teratosphaeriaceae</taxon>
        <taxon>Recurvomyces</taxon>
    </lineage>
</organism>
<dbReference type="AlphaFoldDB" id="A0AAE0TR64"/>
<dbReference type="GO" id="GO:0000245">
    <property type="term" value="P:spliceosomal complex assembly"/>
    <property type="evidence" value="ECO:0007669"/>
    <property type="project" value="TreeGrafter"/>
</dbReference>
<dbReference type="PROSITE" id="PS00108">
    <property type="entry name" value="PROTEIN_KINASE_ST"/>
    <property type="match status" value="1"/>
</dbReference>
<keyword evidence="3" id="KW-0808">Transferase</keyword>
<comment type="catalytic activity">
    <reaction evidence="8">
        <text>L-seryl-[protein] + ATP = O-phospho-L-seryl-[protein] + ADP + H(+)</text>
        <dbReference type="Rhea" id="RHEA:17989"/>
        <dbReference type="Rhea" id="RHEA-COMP:9863"/>
        <dbReference type="Rhea" id="RHEA-COMP:11604"/>
        <dbReference type="ChEBI" id="CHEBI:15378"/>
        <dbReference type="ChEBI" id="CHEBI:29999"/>
        <dbReference type="ChEBI" id="CHEBI:30616"/>
        <dbReference type="ChEBI" id="CHEBI:83421"/>
        <dbReference type="ChEBI" id="CHEBI:456216"/>
        <dbReference type="EC" id="2.7.11.1"/>
    </reaction>
</comment>
<dbReference type="EMBL" id="JAUTXT010000039">
    <property type="protein sequence ID" value="KAK3671787.1"/>
    <property type="molecule type" value="Genomic_DNA"/>
</dbReference>
<dbReference type="GO" id="GO:0004674">
    <property type="term" value="F:protein serine/threonine kinase activity"/>
    <property type="evidence" value="ECO:0007669"/>
    <property type="project" value="UniProtKB-KW"/>
</dbReference>
<dbReference type="Gene3D" id="3.30.200.20">
    <property type="entry name" value="Phosphorylase Kinase, domain 1"/>
    <property type="match status" value="1"/>
</dbReference>
<evidence type="ECO:0000256" key="1">
    <source>
        <dbReference type="ARBA" id="ARBA00012513"/>
    </source>
</evidence>
<dbReference type="InterPro" id="IPR011009">
    <property type="entry name" value="Kinase-like_dom_sf"/>
</dbReference>
<sequence length="171" mass="19316">MCTRAPPSGTNDEKVLYERLQLITTIHPGSASIRPVLDTFELVRKNGNVHVCLIHPPLQCTMFAFQRVGGRPVPLSEGLVKAAMRKLLKALDYLHTEADVIHCDVKLSNLMLQVEDEDVFRDFEQADENSSSPRKQVVRNVRSTHLDRFEDRERMHMALPSCAILGKPGQD</sequence>
<evidence type="ECO:0000256" key="4">
    <source>
        <dbReference type="ARBA" id="ARBA00022741"/>
    </source>
</evidence>
<dbReference type="Pfam" id="PF00069">
    <property type="entry name" value="Pkinase"/>
    <property type="match status" value="1"/>
</dbReference>
<dbReference type="EC" id="2.7.11.1" evidence="1"/>
<feature type="domain" description="Protein kinase" evidence="9">
    <location>
        <begin position="1"/>
        <end position="171"/>
    </location>
</feature>
<reference evidence="10" key="1">
    <citation type="submission" date="2023-07" db="EMBL/GenBank/DDBJ databases">
        <title>Black Yeasts Isolated from many extreme environments.</title>
        <authorList>
            <person name="Coleine C."/>
            <person name="Stajich J.E."/>
            <person name="Selbmann L."/>
        </authorList>
    </citation>
    <scope>NUCLEOTIDE SEQUENCE</scope>
    <source>
        <strain evidence="10">CCFEE 5485</strain>
    </source>
</reference>
<evidence type="ECO:0000256" key="7">
    <source>
        <dbReference type="ARBA" id="ARBA00047899"/>
    </source>
</evidence>
<evidence type="ECO:0000256" key="2">
    <source>
        <dbReference type="ARBA" id="ARBA00022527"/>
    </source>
</evidence>
<evidence type="ECO:0000256" key="5">
    <source>
        <dbReference type="ARBA" id="ARBA00022777"/>
    </source>
</evidence>
<protein>
    <recommendedName>
        <fullName evidence="1">non-specific serine/threonine protein kinase</fullName>
        <ecNumber evidence="1">2.7.11.1</ecNumber>
    </recommendedName>
</protein>
<keyword evidence="4" id="KW-0547">Nucleotide-binding</keyword>
<proteinExistence type="predicted"/>
<dbReference type="GO" id="GO:0050684">
    <property type="term" value="P:regulation of mRNA processing"/>
    <property type="evidence" value="ECO:0007669"/>
    <property type="project" value="TreeGrafter"/>
</dbReference>
<keyword evidence="5" id="KW-0418">Kinase</keyword>
<dbReference type="Proteomes" id="UP001274830">
    <property type="component" value="Unassembled WGS sequence"/>
</dbReference>
<keyword evidence="6" id="KW-0067">ATP-binding</keyword>
<dbReference type="InterPro" id="IPR000719">
    <property type="entry name" value="Prot_kinase_dom"/>
</dbReference>
<evidence type="ECO:0000259" key="9">
    <source>
        <dbReference type="PROSITE" id="PS50011"/>
    </source>
</evidence>
<dbReference type="Gene3D" id="1.10.510.10">
    <property type="entry name" value="Transferase(Phosphotransferase) domain 1"/>
    <property type="match status" value="1"/>
</dbReference>
<dbReference type="PROSITE" id="PS50011">
    <property type="entry name" value="PROTEIN_KINASE_DOM"/>
    <property type="match status" value="1"/>
</dbReference>
<dbReference type="PANTHER" id="PTHR47634:SF9">
    <property type="entry name" value="PROTEIN KINASE DOMAIN-CONTAINING PROTEIN-RELATED"/>
    <property type="match status" value="1"/>
</dbReference>
<dbReference type="PANTHER" id="PTHR47634">
    <property type="entry name" value="PROTEIN KINASE DOMAIN-CONTAINING PROTEIN-RELATED"/>
    <property type="match status" value="1"/>
</dbReference>
<dbReference type="SUPFAM" id="SSF56112">
    <property type="entry name" value="Protein kinase-like (PK-like)"/>
    <property type="match status" value="1"/>
</dbReference>